<dbReference type="PANTHER" id="PTHR33336">
    <property type="entry name" value="QUINOL MONOOXYGENASE YGIN-RELATED"/>
    <property type="match status" value="1"/>
</dbReference>
<gene>
    <name evidence="2" type="ORF">ABLG96_19545</name>
</gene>
<dbReference type="RefSeq" id="WP_353648983.1">
    <property type="nucleotide sequence ID" value="NZ_CP159218.1"/>
</dbReference>
<dbReference type="GO" id="GO:0004497">
    <property type="term" value="F:monooxygenase activity"/>
    <property type="evidence" value="ECO:0007669"/>
    <property type="project" value="UniProtKB-KW"/>
</dbReference>
<evidence type="ECO:0000259" key="1">
    <source>
        <dbReference type="PROSITE" id="PS51725"/>
    </source>
</evidence>
<dbReference type="Gene3D" id="3.30.70.100">
    <property type="match status" value="1"/>
</dbReference>
<dbReference type="InterPro" id="IPR050744">
    <property type="entry name" value="AI-2_Isomerase_LsrG"/>
</dbReference>
<sequence length="96" mass="10186">MSSLHVVATIPVKPESAELASAGLSQLAQATREEEGCISYVLYESAAAPGTFVTVEEWRSQDDLDAHLASPHVAQAFSDFGAHLTGEVAVHPLRLV</sequence>
<dbReference type="InterPro" id="IPR011008">
    <property type="entry name" value="Dimeric_a/b-barrel"/>
</dbReference>
<dbReference type="PANTHER" id="PTHR33336:SF15">
    <property type="entry name" value="ABM DOMAIN-CONTAINING PROTEIN"/>
    <property type="match status" value="1"/>
</dbReference>
<keyword evidence="2" id="KW-0560">Oxidoreductase</keyword>
<dbReference type="EC" id="1.-.-.-" evidence="2"/>
<proteinExistence type="predicted"/>
<dbReference type="Pfam" id="PF03992">
    <property type="entry name" value="ABM"/>
    <property type="match status" value="1"/>
</dbReference>
<protein>
    <submittedName>
        <fullName evidence="2">Quinol monooxygenase</fullName>
        <ecNumber evidence="2">1.-.-.-</ecNumber>
    </submittedName>
</protein>
<evidence type="ECO:0000313" key="2">
    <source>
        <dbReference type="EMBL" id="XCG63368.1"/>
    </source>
</evidence>
<dbReference type="PROSITE" id="PS51725">
    <property type="entry name" value="ABM"/>
    <property type="match status" value="1"/>
</dbReference>
<name>A0AAU8DMH0_9ACTN</name>
<feature type="domain" description="ABM" evidence="1">
    <location>
        <begin position="4"/>
        <end position="96"/>
    </location>
</feature>
<dbReference type="EMBL" id="CP159218">
    <property type="protein sequence ID" value="XCG63368.1"/>
    <property type="molecule type" value="Genomic_DNA"/>
</dbReference>
<dbReference type="InterPro" id="IPR007138">
    <property type="entry name" value="ABM_dom"/>
</dbReference>
<dbReference type="AlphaFoldDB" id="A0AAU8DMH0"/>
<accession>A0AAU8DMH0</accession>
<keyword evidence="2" id="KW-0503">Monooxygenase</keyword>
<reference evidence="2" key="1">
    <citation type="submission" date="2024-05" db="EMBL/GenBank/DDBJ databases">
        <authorList>
            <person name="Cai S.Y."/>
            <person name="Jin L.M."/>
            <person name="Li H.R."/>
        </authorList>
    </citation>
    <scope>NUCLEOTIDE SEQUENCE</scope>
    <source>
        <strain evidence="2">A5-74</strain>
    </source>
</reference>
<dbReference type="SUPFAM" id="SSF54909">
    <property type="entry name" value="Dimeric alpha+beta barrel"/>
    <property type="match status" value="1"/>
</dbReference>
<organism evidence="2">
    <name type="scientific">Nakamurella sp. A5-74</name>
    <dbReference type="NCBI Taxonomy" id="3158264"/>
    <lineage>
        <taxon>Bacteria</taxon>
        <taxon>Bacillati</taxon>
        <taxon>Actinomycetota</taxon>
        <taxon>Actinomycetes</taxon>
        <taxon>Nakamurellales</taxon>
        <taxon>Nakamurellaceae</taxon>
        <taxon>Nakamurella</taxon>
    </lineage>
</organism>